<dbReference type="GO" id="GO:0005826">
    <property type="term" value="C:actomyosin contractile ring"/>
    <property type="evidence" value="ECO:0007669"/>
    <property type="project" value="TreeGrafter"/>
</dbReference>
<dbReference type="GO" id="GO:0000915">
    <property type="term" value="P:actomyosin contractile ring assembly"/>
    <property type="evidence" value="ECO:0007669"/>
    <property type="project" value="TreeGrafter"/>
</dbReference>
<dbReference type="Gene3D" id="2.30.29.30">
    <property type="entry name" value="Pleckstrin-homology domain (PH domain)/Phosphotyrosine-binding domain (PTB)"/>
    <property type="match status" value="1"/>
</dbReference>
<dbReference type="SUPFAM" id="SSF50729">
    <property type="entry name" value="PH domain-like"/>
    <property type="match status" value="1"/>
</dbReference>
<accession>A0A564Y318</accession>
<feature type="compositionally biased region" description="Polar residues" evidence="1">
    <location>
        <begin position="415"/>
        <end position="425"/>
    </location>
</feature>
<reference evidence="3 4" key="1">
    <citation type="submission" date="2019-07" db="EMBL/GenBank/DDBJ databases">
        <authorList>
            <person name="Jastrzebski P J."/>
            <person name="Paukszto L."/>
            <person name="Jastrzebski P J."/>
        </authorList>
    </citation>
    <scope>NUCLEOTIDE SEQUENCE [LARGE SCALE GENOMIC DNA]</scope>
    <source>
        <strain evidence="3 4">WMS-il1</strain>
    </source>
</reference>
<dbReference type="AlphaFoldDB" id="A0A564Y318"/>
<dbReference type="InterPro" id="IPR051364">
    <property type="entry name" value="Cytokinesis/Rho-signaling"/>
</dbReference>
<sequence length="1037" mass="114006">MGMDKSQDDQNKENVEVAAYVSKDKYKALVAEIRQWEDNLWHSRQCLNQSQASSTDENRSGTTPKRSRIRESLANVNHEHVSSLRKFWEGLMTQGNINEVSVRTPLKPIRLPSAFVQIQENSNTPGPSVNSLQNDMQRTIDVEVKHSPSEPKYSKTPDLPSPPPPPPAPIEQTDATGNSPVDISAELPPPPPTNFDMEENDVEVNVHSKSMDYIDAPESPKGQYFVPEMPSTAQSKITHSYYKRPRLGASALYSTTTATSSATTGPFYRGVLRNWPNSTNLNESPSKFALSTTQSASVLPRQRSVTFEPEPGSAPGDTEYEEDTEAGGSDKLMLSYSHTSHSAKNSGGGYTDVDAESIGILESAARLANSAERASRRQSKDSRRSSLTTAAAMVTTEALCPADDDRLTDEGCDPTSDSNDLTSLASDEEVSDSDSVNSEPIVSRSSARASKTSLIPVSPGKGRKSGDVGSRRISRDASALLDFDCPPTPITQNKGLSRRNTEIMEAEEAASLRRMERIKQISELLAKEKVLIMELSSNLSELKSNVKVSTTYLTQKSSKHHTSKLVDESALVDFNLQFLLACQRRQSLLDELSVLNTGSRVLIPPMRGEPLRARFQLKAIRLALKTNELDPGYAVVTPDMAKAYAIDGKRSIKYHLIAILKCVGEGRMYHTQVVTLMRLADLSTGCASPAAYVDLPASIDIVPLRPDFAINIEIYCLQTGSDSNSSTSLSGCGLLSTPLSKSVRASALGISPIASSAKKCLGIRNLLSSKSRKQKHRFSGAPTDLSAAFTLLSSVQIHHTDDLLYGRYPPVRDLFSTVPVAEVLSGVEMPLILLGLPRSTPLTGRAGMCDVAVRLQSSVLKRGFLTIFDESGGMGVWTRCWCKLTVDQLVYWRYPEDEEAGGKPIGRLDMRCIVHPWAVQAPRKICVRANSIYIRSLISISPSLVPLIKEDNKSCATKSILFHASTDNRWMEQRHLMCADSESEVDSWVKEFNRGVQVLHRWMPEHFTRLAQYDANLTCTEPVSAKFATRFKRSPSQ</sequence>
<dbReference type="EMBL" id="CABIJS010000066">
    <property type="protein sequence ID" value="VUZ41667.1"/>
    <property type="molecule type" value="Genomic_DNA"/>
</dbReference>
<feature type="compositionally biased region" description="Polar residues" evidence="1">
    <location>
        <begin position="48"/>
        <end position="64"/>
    </location>
</feature>
<feature type="domain" description="PH" evidence="2">
    <location>
        <begin position="858"/>
        <end position="997"/>
    </location>
</feature>
<evidence type="ECO:0000313" key="3">
    <source>
        <dbReference type="EMBL" id="VUZ41667.1"/>
    </source>
</evidence>
<proteinExistence type="predicted"/>
<organism evidence="3 4">
    <name type="scientific">Hymenolepis diminuta</name>
    <name type="common">Rat tapeworm</name>
    <dbReference type="NCBI Taxonomy" id="6216"/>
    <lineage>
        <taxon>Eukaryota</taxon>
        <taxon>Metazoa</taxon>
        <taxon>Spiralia</taxon>
        <taxon>Lophotrochozoa</taxon>
        <taxon>Platyhelminthes</taxon>
        <taxon>Cestoda</taxon>
        <taxon>Eucestoda</taxon>
        <taxon>Cyclophyllidea</taxon>
        <taxon>Hymenolepididae</taxon>
        <taxon>Hymenolepis</taxon>
    </lineage>
</organism>
<protein>
    <recommendedName>
        <fullName evidence="2">PH domain-containing protein</fullName>
    </recommendedName>
</protein>
<dbReference type="CDD" id="cd01263">
    <property type="entry name" value="PH_anillin"/>
    <property type="match status" value="1"/>
</dbReference>
<feature type="compositionally biased region" description="Polar residues" evidence="1">
    <location>
        <begin position="443"/>
        <end position="455"/>
    </location>
</feature>
<feature type="compositionally biased region" description="Basic and acidic residues" evidence="1">
    <location>
        <begin position="373"/>
        <end position="384"/>
    </location>
</feature>
<dbReference type="InterPro" id="IPR001849">
    <property type="entry name" value="PH_domain"/>
</dbReference>
<dbReference type="Proteomes" id="UP000321570">
    <property type="component" value="Unassembled WGS sequence"/>
</dbReference>
<evidence type="ECO:0000259" key="2">
    <source>
        <dbReference type="PROSITE" id="PS50003"/>
    </source>
</evidence>
<feature type="compositionally biased region" description="Polar residues" evidence="1">
    <location>
        <begin position="283"/>
        <end position="297"/>
    </location>
</feature>
<feature type="compositionally biased region" description="Basic and acidic residues" evidence="1">
    <location>
        <begin position="146"/>
        <end position="155"/>
    </location>
</feature>
<dbReference type="InterPro" id="IPR011993">
    <property type="entry name" value="PH-like_dom_sf"/>
</dbReference>
<feature type="compositionally biased region" description="Pro residues" evidence="1">
    <location>
        <begin position="159"/>
        <end position="169"/>
    </location>
</feature>
<dbReference type="GO" id="GO:0031106">
    <property type="term" value="P:septin ring organization"/>
    <property type="evidence" value="ECO:0007669"/>
    <property type="project" value="TreeGrafter"/>
</dbReference>
<feature type="region of interest" description="Disordered" evidence="1">
    <location>
        <begin position="370"/>
        <end position="471"/>
    </location>
</feature>
<name>A0A564Y318_HYMDI</name>
<dbReference type="PROSITE" id="PS50003">
    <property type="entry name" value="PH_DOMAIN"/>
    <property type="match status" value="1"/>
</dbReference>
<dbReference type="PANTHER" id="PTHR21538">
    <property type="entry name" value="ANILLIN/RHOTEKIN RTKN"/>
    <property type="match status" value="1"/>
</dbReference>
<dbReference type="SMART" id="SM00233">
    <property type="entry name" value="PH"/>
    <property type="match status" value="1"/>
</dbReference>
<evidence type="ECO:0000256" key="1">
    <source>
        <dbReference type="SAM" id="MobiDB-lite"/>
    </source>
</evidence>
<keyword evidence="4" id="KW-1185">Reference proteome</keyword>
<feature type="region of interest" description="Disordered" evidence="1">
    <location>
        <begin position="283"/>
        <end position="327"/>
    </location>
</feature>
<gene>
    <name evidence="3" type="ORF">WMSIL1_LOCUS2574</name>
</gene>
<feature type="region of interest" description="Disordered" evidence="1">
    <location>
        <begin position="48"/>
        <end position="74"/>
    </location>
</feature>
<dbReference type="PANTHER" id="PTHR21538:SF23">
    <property type="entry name" value="ANILLIN"/>
    <property type="match status" value="1"/>
</dbReference>
<evidence type="ECO:0000313" key="4">
    <source>
        <dbReference type="Proteomes" id="UP000321570"/>
    </source>
</evidence>
<dbReference type="InterPro" id="IPR037840">
    <property type="entry name" value="PH_Anillin"/>
</dbReference>
<feature type="region of interest" description="Disordered" evidence="1">
    <location>
        <begin position="146"/>
        <end position="195"/>
    </location>
</feature>
<dbReference type="GO" id="GO:0000281">
    <property type="term" value="P:mitotic cytokinesis"/>
    <property type="evidence" value="ECO:0007669"/>
    <property type="project" value="TreeGrafter"/>
</dbReference>